<keyword evidence="15" id="KW-0119">Carbohydrate metabolism</keyword>
<dbReference type="PANTHER" id="PTHR10587:SF133">
    <property type="entry name" value="CHITIN DEACETYLASE 1-RELATED"/>
    <property type="match status" value="1"/>
</dbReference>
<evidence type="ECO:0000256" key="20">
    <source>
        <dbReference type="ARBA" id="ARBA00024056"/>
    </source>
</evidence>
<evidence type="ECO:0000256" key="14">
    <source>
        <dbReference type="ARBA" id="ARBA00023180"/>
    </source>
</evidence>
<keyword evidence="10" id="KW-0732">Signal</keyword>
<keyword evidence="18" id="KW-0961">Cell wall biogenesis/degradation</keyword>
<dbReference type="OrthoDB" id="407355at2759"/>
<dbReference type="GO" id="GO:0005886">
    <property type="term" value="C:plasma membrane"/>
    <property type="evidence" value="ECO:0007669"/>
    <property type="project" value="UniProtKB-SubCell"/>
</dbReference>
<keyword evidence="24" id="KW-1185">Reference proteome</keyword>
<evidence type="ECO:0000256" key="12">
    <source>
        <dbReference type="ARBA" id="ARBA00023024"/>
    </source>
</evidence>
<evidence type="ECO:0000256" key="19">
    <source>
        <dbReference type="ARBA" id="ARBA00023326"/>
    </source>
</evidence>
<keyword evidence="14" id="KW-0325">Glycoprotein</keyword>
<comment type="caution">
    <text evidence="23">The sequence shown here is derived from an EMBL/GenBank/DDBJ whole genome shotgun (WGS) entry which is preliminary data.</text>
</comment>
<evidence type="ECO:0000256" key="5">
    <source>
        <dbReference type="ARBA" id="ARBA00022475"/>
    </source>
</evidence>
<keyword evidence="6" id="KW-0134">Cell wall</keyword>
<dbReference type="GO" id="GO:0009272">
    <property type="term" value="P:fungal-type cell wall biogenesis"/>
    <property type="evidence" value="ECO:0007669"/>
    <property type="project" value="UniProtKB-ARBA"/>
</dbReference>
<name>A0A9P6NM05_9BASI</name>
<keyword evidence="7" id="KW-0964">Secreted</keyword>
<evidence type="ECO:0000256" key="16">
    <source>
        <dbReference type="ARBA" id="ARBA00023285"/>
    </source>
</evidence>
<keyword evidence="5" id="KW-1003">Cell membrane</keyword>
<protein>
    <recommendedName>
        <fullName evidence="20">chitin deacetylase</fullName>
        <ecNumber evidence="20">3.5.1.41</ecNumber>
    </recommendedName>
</protein>
<evidence type="ECO:0000256" key="4">
    <source>
        <dbReference type="ARBA" id="ARBA00010973"/>
    </source>
</evidence>
<proteinExistence type="inferred from homology"/>
<dbReference type="PANTHER" id="PTHR10587">
    <property type="entry name" value="GLYCOSYL TRANSFERASE-RELATED"/>
    <property type="match status" value="1"/>
</dbReference>
<evidence type="ECO:0000256" key="3">
    <source>
        <dbReference type="ARBA" id="ARBA00004609"/>
    </source>
</evidence>
<dbReference type="InterPro" id="IPR050248">
    <property type="entry name" value="Polysacc_deacetylase_ArnD"/>
</dbReference>
<evidence type="ECO:0000256" key="13">
    <source>
        <dbReference type="ARBA" id="ARBA00023136"/>
    </source>
</evidence>
<evidence type="ECO:0000256" key="1">
    <source>
        <dbReference type="ARBA" id="ARBA00001941"/>
    </source>
</evidence>
<keyword evidence="16" id="KW-0170">Cobalt</keyword>
<accession>A0A9P6NM05</accession>
<evidence type="ECO:0000256" key="9">
    <source>
        <dbReference type="ARBA" id="ARBA00022723"/>
    </source>
</evidence>
<evidence type="ECO:0000256" key="11">
    <source>
        <dbReference type="ARBA" id="ARBA00022801"/>
    </source>
</evidence>
<dbReference type="Gene3D" id="3.20.20.370">
    <property type="entry name" value="Glycoside hydrolase/deacetylase"/>
    <property type="match status" value="1"/>
</dbReference>
<comment type="subcellular location">
    <subcellularLocation>
        <location evidence="3">Cell membrane</location>
        <topology evidence="3">Lipid-anchor</topology>
        <topology evidence="3">GPI-anchor</topology>
    </subcellularLocation>
    <subcellularLocation>
        <location evidence="2">Secreted</location>
        <location evidence="2">Cell wall</location>
    </subcellularLocation>
</comment>
<evidence type="ECO:0000259" key="22">
    <source>
        <dbReference type="PROSITE" id="PS51677"/>
    </source>
</evidence>
<sequence length="307" mass="33572">FPAGTASPIPGFPSLPSVTIDPAQYPPLDKVPPIDSDVVKQWLSRIDLTKAPKSSVTGQNGCSNTTYNAEAITKAGADGNCWWTCSGCTRDTDISSCPNKGTWGVTFDDGPSPYTPNILQYLDQHKIKATFFVVGSRAISQPQILQAEYMALHQTCLHTWSHTSLTTLTNEEVVAEFAWSMKAFKDIIGVIPSCARPPYGDVDDRIRYIMKAMGLSIILWTSANGETFDTNDWRVEAGQMTATDAVKSFNDILNMQSTLNTVLAHDLFKRTIALSVNSFLPTAQQHGLKLQDVGTCLGNQPSQSYLK</sequence>
<feature type="domain" description="NodB homology" evidence="22">
    <location>
        <begin position="101"/>
        <end position="291"/>
    </location>
</feature>
<feature type="non-terminal residue" evidence="23">
    <location>
        <position position="1"/>
    </location>
</feature>
<dbReference type="InterPro" id="IPR002509">
    <property type="entry name" value="NODB_dom"/>
</dbReference>
<keyword evidence="9" id="KW-0479">Metal-binding</keyword>
<comment type="similarity">
    <text evidence="4">Belongs to the polysaccharide deacetylase family.</text>
</comment>
<evidence type="ECO:0000256" key="15">
    <source>
        <dbReference type="ARBA" id="ARBA00023277"/>
    </source>
</evidence>
<comment type="cofactor">
    <cofactor evidence="1">
        <name>Co(2+)</name>
        <dbReference type="ChEBI" id="CHEBI:48828"/>
    </cofactor>
</comment>
<evidence type="ECO:0000256" key="7">
    <source>
        <dbReference type="ARBA" id="ARBA00022525"/>
    </source>
</evidence>
<dbReference type="InterPro" id="IPR011330">
    <property type="entry name" value="Glyco_hydro/deAcase_b/a-brl"/>
</dbReference>
<evidence type="ECO:0000256" key="18">
    <source>
        <dbReference type="ARBA" id="ARBA00023316"/>
    </source>
</evidence>
<keyword evidence="19" id="KW-0624">Polysaccharide degradation</keyword>
<dbReference type="EC" id="3.5.1.41" evidence="20"/>
<keyword evidence="17" id="KW-0449">Lipoprotein</keyword>
<evidence type="ECO:0000256" key="21">
    <source>
        <dbReference type="ARBA" id="ARBA00048494"/>
    </source>
</evidence>
<dbReference type="GO" id="GO:0071555">
    <property type="term" value="P:cell wall organization"/>
    <property type="evidence" value="ECO:0007669"/>
    <property type="project" value="UniProtKB-KW"/>
</dbReference>
<evidence type="ECO:0000256" key="6">
    <source>
        <dbReference type="ARBA" id="ARBA00022512"/>
    </source>
</evidence>
<dbReference type="SUPFAM" id="SSF88713">
    <property type="entry name" value="Glycoside hydrolase/deacetylase"/>
    <property type="match status" value="1"/>
</dbReference>
<reference evidence="23" key="1">
    <citation type="submission" date="2013-11" db="EMBL/GenBank/DDBJ databases">
        <title>Genome sequence of the fusiform rust pathogen reveals effectors for host alternation and coevolution with pine.</title>
        <authorList>
            <consortium name="DOE Joint Genome Institute"/>
            <person name="Smith K."/>
            <person name="Pendleton A."/>
            <person name="Kubisiak T."/>
            <person name="Anderson C."/>
            <person name="Salamov A."/>
            <person name="Aerts A."/>
            <person name="Riley R."/>
            <person name="Clum A."/>
            <person name="Lindquist E."/>
            <person name="Ence D."/>
            <person name="Campbell M."/>
            <person name="Kronenberg Z."/>
            <person name="Feau N."/>
            <person name="Dhillon B."/>
            <person name="Hamelin R."/>
            <person name="Burleigh J."/>
            <person name="Smith J."/>
            <person name="Yandell M."/>
            <person name="Nelson C."/>
            <person name="Grigoriev I."/>
            <person name="Davis J."/>
        </authorList>
    </citation>
    <scope>NUCLEOTIDE SEQUENCE</scope>
    <source>
        <strain evidence="23">G11</strain>
    </source>
</reference>
<dbReference type="PROSITE" id="PS51677">
    <property type="entry name" value="NODB"/>
    <property type="match status" value="1"/>
</dbReference>
<evidence type="ECO:0000256" key="2">
    <source>
        <dbReference type="ARBA" id="ARBA00004191"/>
    </source>
</evidence>
<comment type="catalytic activity">
    <reaction evidence="21">
        <text>[(1-&gt;4)-N-acetyl-beta-D-glucosaminyl](n) + n H2O = chitosan + n acetate</text>
        <dbReference type="Rhea" id="RHEA:10464"/>
        <dbReference type="Rhea" id="RHEA-COMP:9593"/>
        <dbReference type="Rhea" id="RHEA-COMP:9597"/>
        <dbReference type="ChEBI" id="CHEBI:15377"/>
        <dbReference type="ChEBI" id="CHEBI:17029"/>
        <dbReference type="ChEBI" id="CHEBI:30089"/>
        <dbReference type="ChEBI" id="CHEBI:57704"/>
        <dbReference type="EC" id="3.5.1.41"/>
    </reaction>
    <physiologicalReaction direction="left-to-right" evidence="21">
        <dbReference type="Rhea" id="RHEA:10465"/>
    </physiologicalReaction>
</comment>
<organism evidence="23 24">
    <name type="scientific">Cronartium quercuum f. sp. fusiforme G11</name>
    <dbReference type="NCBI Taxonomy" id="708437"/>
    <lineage>
        <taxon>Eukaryota</taxon>
        <taxon>Fungi</taxon>
        <taxon>Dikarya</taxon>
        <taxon>Basidiomycota</taxon>
        <taxon>Pucciniomycotina</taxon>
        <taxon>Pucciniomycetes</taxon>
        <taxon>Pucciniales</taxon>
        <taxon>Coleosporiaceae</taxon>
        <taxon>Cronartium</taxon>
    </lineage>
</organism>
<dbReference type="FunFam" id="3.20.20.370:FF:000004">
    <property type="entry name" value="Related to Chitin deacetylase"/>
    <property type="match status" value="1"/>
</dbReference>
<evidence type="ECO:0000256" key="17">
    <source>
        <dbReference type="ARBA" id="ARBA00023288"/>
    </source>
</evidence>
<dbReference type="GO" id="GO:0004099">
    <property type="term" value="F:chitin deacetylase activity"/>
    <property type="evidence" value="ECO:0007669"/>
    <property type="project" value="UniProtKB-EC"/>
</dbReference>
<keyword evidence="8" id="KW-0336">GPI-anchor</keyword>
<dbReference type="Pfam" id="PF01522">
    <property type="entry name" value="Polysacc_deac_1"/>
    <property type="match status" value="1"/>
</dbReference>
<evidence type="ECO:0000313" key="23">
    <source>
        <dbReference type="EMBL" id="KAG0149565.1"/>
    </source>
</evidence>
<dbReference type="EMBL" id="MU167226">
    <property type="protein sequence ID" value="KAG0149565.1"/>
    <property type="molecule type" value="Genomic_DNA"/>
</dbReference>
<dbReference type="GO" id="GO:0006032">
    <property type="term" value="P:chitin catabolic process"/>
    <property type="evidence" value="ECO:0007669"/>
    <property type="project" value="UniProtKB-KW"/>
</dbReference>
<keyword evidence="11" id="KW-0378">Hydrolase</keyword>
<feature type="non-terminal residue" evidence="23">
    <location>
        <position position="307"/>
    </location>
</feature>
<evidence type="ECO:0000313" key="24">
    <source>
        <dbReference type="Proteomes" id="UP000886653"/>
    </source>
</evidence>
<dbReference type="GO" id="GO:0000272">
    <property type="term" value="P:polysaccharide catabolic process"/>
    <property type="evidence" value="ECO:0007669"/>
    <property type="project" value="UniProtKB-KW"/>
</dbReference>
<dbReference type="GO" id="GO:0046872">
    <property type="term" value="F:metal ion binding"/>
    <property type="evidence" value="ECO:0007669"/>
    <property type="project" value="UniProtKB-KW"/>
</dbReference>
<gene>
    <name evidence="23" type="ORF">CROQUDRAFT_28664</name>
</gene>
<keyword evidence="13" id="KW-0472">Membrane</keyword>
<dbReference type="GO" id="GO:0098552">
    <property type="term" value="C:side of membrane"/>
    <property type="evidence" value="ECO:0007669"/>
    <property type="project" value="UniProtKB-KW"/>
</dbReference>
<dbReference type="Proteomes" id="UP000886653">
    <property type="component" value="Unassembled WGS sequence"/>
</dbReference>
<keyword evidence="12" id="KW-0146">Chitin degradation</keyword>
<evidence type="ECO:0000256" key="10">
    <source>
        <dbReference type="ARBA" id="ARBA00022729"/>
    </source>
</evidence>
<dbReference type="AlphaFoldDB" id="A0A9P6NM05"/>
<evidence type="ECO:0000256" key="8">
    <source>
        <dbReference type="ARBA" id="ARBA00022622"/>
    </source>
</evidence>